<dbReference type="InterPro" id="IPR003594">
    <property type="entry name" value="HATPase_dom"/>
</dbReference>
<dbReference type="InterPro" id="IPR029016">
    <property type="entry name" value="GAF-like_dom_sf"/>
</dbReference>
<dbReference type="CDD" id="cd16917">
    <property type="entry name" value="HATPase_UhpB-NarQ-NarX-like"/>
    <property type="match status" value="1"/>
</dbReference>
<organism evidence="5 6">
    <name type="scientific">Rhizobium tumorigenes</name>
    <dbReference type="NCBI Taxonomy" id="2041385"/>
    <lineage>
        <taxon>Bacteria</taxon>
        <taxon>Pseudomonadati</taxon>
        <taxon>Pseudomonadota</taxon>
        <taxon>Alphaproteobacteria</taxon>
        <taxon>Hyphomicrobiales</taxon>
        <taxon>Rhizobiaceae</taxon>
        <taxon>Rhizobium/Agrobacterium group</taxon>
        <taxon>Rhizobium</taxon>
    </lineage>
</organism>
<dbReference type="Proteomes" id="UP000249499">
    <property type="component" value="Plasmid unnamed1"/>
</dbReference>
<dbReference type="InterPro" id="IPR036890">
    <property type="entry name" value="HATPase_C_sf"/>
</dbReference>
<dbReference type="PANTHER" id="PTHR24421">
    <property type="entry name" value="NITRATE/NITRITE SENSOR PROTEIN NARX-RELATED"/>
    <property type="match status" value="1"/>
</dbReference>
<dbReference type="SUPFAM" id="SSF55781">
    <property type="entry name" value="GAF domain-like"/>
    <property type="match status" value="1"/>
</dbReference>
<dbReference type="SMART" id="SM00387">
    <property type="entry name" value="HATPase_c"/>
    <property type="match status" value="1"/>
</dbReference>
<evidence type="ECO:0000313" key="5">
    <source>
        <dbReference type="EMBL" id="WFR98667.1"/>
    </source>
</evidence>
<sequence>MLKLAPSALLDHYLGISRVLAGQLEFRSAIRAVAAEIWHIIPHDHLDVCIIMHGGKYHTAYETGIETAWGNNPPALVSGSPIRSLLWGEVGYLLTDDACVDPRFSFEGAFVRPIFDQALCSRLHVPLKVEGDVIGALSCSAHAVALYGLDDVANARSIADLLSPYFFALRAAEQAQQWAIVEAEARAREEGLRLGALKLTEALELERQRIGMDLHDQTLADLTRLSRRLERLTHEQEISGEALEPLARSLQHCMQDLRQIIEEAKPSVLQLFGFAQAVENELDRSIRDSGLSIAQKLVDNTGGVIDRLEPTVSIALFRIVQEAINNAVRHAQADHIIVTLTGKADGISIEVRDDGIGIDRPGRRRGAGIDNMQTRAQLISAAFSVSDGRQTRGSVVSIHLPIAEQPSPRDGKSRLHA</sequence>
<dbReference type="Pfam" id="PF02518">
    <property type="entry name" value="HATPase_c"/>
    <property type="match status" value="1"/>
</dbReference>
<dbReference type="Gene3D" id="3.30.450.40">
    <property type="match status" value="1"/>
</dbReference>
<keyword evidence="1" id="KW-0808">Transferase</keyword>
<evidence type="ECO:0000256" key="2">
    <source>
        <dbReference type="ARBA" id="ARBA00022777"/>
    </source>
</evidence>
<evidence type="ECO:0000256" key="3">
    <source>
        <dbReference type="ARBA" id="ARBA00023012"/>
    </source>
</evidence>
<protein>
    <submittedName>
        <fullName evidence="5">Sensor histidine kinase</fullName>
    </submittedName>
</protein>
<evidence type="ECO:0000313" key="6">
    <source>
        <dbReference type="Proteomes" id="UP000249499"/>
    </source>
</evidence>
<evidence type="ECO:0000259" key="4">
    <source>
        <dbReference type="PROSITE" id="PS50109"/>
    </source>
</evidence>
<dbReference type="GO" id="GO:0000160">
    <property type="term" value="P:phosphorelay signal transduction system"/>
    <property type="evidence" value="ECO:0007669"/>
    <property type="project" value="UniProtKB-KW"/>
</dbReference>
<keyword evidence="3" id="KW-0902">Two-component regulatory system</keyword>
<dbReference type="InterPro" id="IPR050482">
    <property type="entry name" value="Sensor_HK_TwoCompSys"/>
</dbReference>
<proteinExistence type="predicted"/>
<gene>
    <name evidence="5" type="ORF">PR017_25490</name>
</gene>
<dbReference type="RefSeq" id="WP_111221424.1">
    <property type="nucleotide sequence ID" value="NZ_CP117258.1"/>
</dbReference>
<dbReference type="InterPro" id="IPR005467">
    <property type="entry name" value="His_kinase_dom"/>
</dbReference>
<dbReference type="PROSITE" id="PS50109">
    <property type="entry name" value="HIS_KIN"/>
    <property type="match status" value="1"/>
</dbReference>
<feature type="domain" description="Histidine kinase" evidence="4">
    <location>
        <begin position="316"/>
        <end position="404"/>
    </location>
</feature>
<keyword evidence="5" id="KW-0614">Plasmid</keyword>
<evidence type="ECO:0000256" key="1">
    <source>
        <dbReference type="ARBA" id="ARBA00022679"/>
    </source>
</evidence>
<dbReference type="GO" id="GO:0016301">
    <property type="term" value="F:kinase activity"/>
    <property type="evidence" value="ECO:0007669"/>
    <property type="project" value="UniProtKB-KW"/>
</dbReference>
<dbReference type="EMBL" id="CP117258">
    <property type="protein sequence ID" value="WFR98667.1"/>
    <property type="molecule type" value="Genomic_DNA"/>
</dbReference>
<dbReference type="KEGG" id="rtu:PR017_25490"/>
<dbReference type="Gene3D" id="3.30.565.10">
    <property type="entry name" value="Histidine kinase-like ATPase, C-terminal domain"/>
    <property type="match status" value="1"/>
</dbReference>
<dbReference type="SUPFAM" id="SSF55874">
    <property type="entry name" value="ATPase domain of HSP90 chaperone/DNA topoisomerase II/histidine kinase"/>
    <property type="match status" value="1"/>
</dbReference>
<dbReference type="AlphaFoldDB" id="A0AAF1KT04"/>
<keyword evidence="2 5" id="KW-0418">Kinase</keyword>
<name>A0AAF1KT04_9HYPH</name>
<reference evidence="5 6" key="1">
    <citation type="journal article" date="2018" name="Sci. Rep.">
        <title>Rhizobium tumorigenes sp. nov., a novel plant tumorigenic bacterium isolated from cane gall tumors on thornless blackberry.</title>
        <authorList>
            <person name="Kuzmanovi N."/>
            <person name="Smalla K."/>
            <person name="Gronow S."/>
            <person name="PuBawska J."/>
        </authorList>
    </citation>
    <scope>NUCLEOTIDE SEQUENCE [LARGE SCALE GENOMIC DNA]</scope>
    <source>
        <strain evidence="5 6">1078</strain>
    </source>
</reference>
<geneLocation type="plasmid" evidence="5 6">
    <name>unnamed1</name>
</geneLocation>
<keyword evidence="6" id="KW-1185">Reference proteome</keyword>
<reference evidence="6" key="2">
    <citation type="journal article" date="2023" name="MicrobiologyOpen">
        <title>Genomics of the tumorigenes clade of the family Rhizobiaceae and description of Rhizobium rhododendri sp. nov.</title>
        <authorList>
            <person name="Kuzmanovic N."/>
            <person name="diCenzo G.C."/>
            <person name="Bunk B."/>
            <person name="Sproeer C."/>
            <person name="Fruehling A."/>
            <person name="Neumann-Schaal M."/>
            <person name="Overmann J."/>
            <person name="Smalla K."/>
        </authorList>
    </citation>
    <scope>NUCLEOTIDE SEQUENCE [LARGE SCALE GENOMIC DNA]</scope>
    <source>
        <strain evidence="6">1078</strain>
        <plasmid evidence="6">unnamed1</plasmid>
    </source>
</reference>
<accession>A0AAF1KT04</accession>